<dbReference type="PROSITE" id="PS51450">
    <property type="entry name" value="LRR"/>
    <property type="match status" value="1"/>
</dbReference>
<keyword evidence="7" id="KW-1185">Reference proteome</keyword>
<name>A0A0A2G469_9PORP</name>
<dbReference type="GO" id="GO:0006508">
    <property type="term" value="P:proteolysis"/>
    <property type="evidence" value="ECO:0007669"/>
    <property type="project" value="UniProtKB-KW"/>
</dbReference>
<dbReference type="STRING" id="266762.HQ36_07775"/>
<dbReference type="Gene3D" id="2.60.40.10">
    <property type="entry name" value="Immunoglobulins"/>
    <property type="match status" value="1"/>
</dbReference>
<feature type="domain" description="SpaA-like prealbumin fold" evidence="5">
    <location>
        <begin position="505"/>
        <end position="547"/>
    </location>
</feature>
<keyword evidence="4" id="KW-0843">Virulence</keyword>
<evidence type="ECO:0000256" key="2">
    <source>
        <dbReference type="ARBA" id="ARBA00022670"/>
    </source>
</evidence>
<dbReference type="SUPFAM" id="SSF52058">
    <property type="entry name" value="L domain-like"/>
    <property type="match status" value="1"/>
</dbReference>
<sequence length="558" mass="61744">MLLTVRLKAWGWGFSLLTLLALNNYFATAQGRITLSTQQAIGSTLDLKMEVAPGTEVVREGIGVDNVITAQEITLIGDFVKFTVNTSRVTTLKANCPNLKELDVSFNELSELDLTNLPNLEFLGCFANNIEELNIESCPKITRLSCGYNGMKKVHVGSNPLMRYVSCHTNDFDGSAFESLYQSLPDLSAIEEEEQRGQIILINAEHEKENNQLTDPILAEFQKKGWRTYQVIESQIYPIDPLNKDSFIGLTTSVAVGETVGLELVPKEGSPILIEGLELLDSYPSHEGWAEYKVTSQDIKIFGEIETVLLQKDDNFSLSKIDVSTMKSLVIFEVWGGAHSFSSLDFTNLEKIQKVRVASVPSLEKISVQRCPLLEDLNIQASSLSSVTIAECPNLNFVSCFENKIKLDNMKKLVSSLPERGADEKYRHFYMVNSLAGADNEQNEYNNEVLKILRGKNWIPFDWKNGEGADEENDILGGVPIAVEKPSAPSLERVLVANGELRVEEVLPGTVFTLYDASGKVIASASTSSEGVVRFDVSNLPYGTYVVASPHYSTKITI</sequence>
<reference evidence="6 7" key="1">
    <citation type="submission" date="2014-08" db="EMBL/GenBank/DDBJ databases">
        <title>Porphyromonas gingivicanis strain:COT-022_OH1391 Genome sequencing.</title>
        <authorList>
            <person name="Wallis C."/>
            <person name="Deusch O."/>
            <person name="O'Flynn C."/>
            <person name="Davis I."/>
            <person name="Jospin G."/>
            <person name="Darling A.E."/>
            <person name="Coil D.A."/>
            <person name="Alexiev A."/>
            <person name="Horsfall A."/>
            <person name="Kirkwood N."/>
            <person name="Harris S."/>
            <person name="Eisen J.A."/>
        </authorList>
    </citation>
    <scope>NUCLEOTIDE SEQUENCE [LARGE SCALE GENOMIC DNA]</scope>
    <source>
        <strain evidence="7">COT-022 OH1391</strain>
    </source>
</reference>
<dbReference type="InterPro" id="IPR001611">
    <property type="entry name" value="Leu-rich_rpt"/>
</dbReference>
<dbReference type="InterPro" id="IPR032675">
    <property type="entry name" value="LRR_dom_sf"/>
</dbReference>
<dbReference type="GO" id="GO:0008234">
    <property type="term" value="F:cysteine-type peptidase activity"/>
    <property type="evidence" value="ECO:0007669"/>
    <property type="project" value="UniProtKB-KW"/>
</dbReference>
<dbReference type="Gene3D" id="3.80.10.10">
    <property type="entry name" value="Ribonuclease Inhibitor"/>
    <property type="match status" value="2"/>
</dbReference>
<dbReference type="SUPFAM" id="SSF49478">
    <property type="entry name" value="Cna protein B-type domain"/>
    <property type="match status" value="1"/>
</dbReference>
<evidence type="ECO:0000256" key="1">
    <source>
        <dbReference type="ARBA" id="ARBA00006067"/>
    </source>
</evidence>
<dbReference type="InterPro" id="IPR041033">
    <property type="entry name" value="SpaA_PFL_dom_1"/>
</dbReference>
<evidence type="ECO:0000259" key="5">
    <source>
        <dbReference type="Pfam" id="PF17802"/>
    </source>
</evidence>
<dbReference type="AlphaFoldDB" id="A0A0A2G469"/>
<dbReference type="InterPro" id="IPR013783">
    <property type="entry name" value="Ig-like_fold"/>
</dbReference>
<proteinExistence type="inferred from homology"/>
<keyword evidence="3" id="KW-0378">Hydrolase</keyword>
<dbReference type="Proteomes" id="UP000030134">
    <property type="component" value="Unassembled WGS sequence"/>
</dbReference>
<dbReference type="EMBL" id="JQZW01000015">
    <property type="protein sequence ID" value="KGN97242.1"/>
    <property type="molecule type" value="Genomic_DNA"/>
</dbReference>
<gene>
    <name evidence="6" type="ORF">HQ36_07775</name>
</gene>
<evidence type="ECO:0000313" key="7">
    <source>
        <dbReference type="Proteomes" id="UP000030134"/>
    </source>
</evidence>
<evidence type="ECO:0000256" key="4">
    <source>
        <dbReference type="ARBA" id="ARBA00023026"/>
    </source>
</evidence>
<organism evidence="6 7">
    <name type="scientific">Porphyromonas gingivicanis</name>
    <dbReference type="NCBI Taxonomy" id="266762"/>
    <lineage>
        <taxon>Bacteria</taxon>
        <taxon>Pseudomonadati</taxon>
        <taxon>Bacteroidota</taxon>
        <taxon>Bacteroidia</taxon>
        <taxon>Bacteroidales</taxon>
        <taxon>Porphyromonadaceae</taxon>
        <taxon>Porphyromonas</taxon>
    </lineage>
</organism>
<comment type="similarity">
    <text evidence="1">Belongs to the peptidase C25 family.</text>
</comment>
<keyword evidence="3" id="KW-0788">Thiol protease</keyword>
<evidence type="ECO:0000256" key="3">
    <source>
        <dbReference type="ARBA" id="ARBA00022807"/>
    </source>
</evidence>
<dbReference type="Pfam" id="PF17802">
    <property type="entry name" value="SpaA"/>
    <property type="match status" value="1"/>
</dbReference>
<accession>A0A0A2G469</accession>
<protein>
    <recommendedName>
        <fullName evidence="5">SpaA-like prealbumin fold domain-containing protein</fullName>
    </recommendedName>
</protein>
<comment type="caution">
    <text evidence="6">The sequence shown here is derived from an EMBL/GenBank/DDBJ whole genome shotgun (WGS) entry which is preliminary data.</text>
</comment>
<evidence type="ECO:0000313" key="6">
    <source>
        <dbReference type="EMBL" id="KGN97242.1"/>
    </source>
</evidence>
<keyword evidence="2" id="KW-0645">Protease</keyword>